<sequence>MASKNNNENSNLRNADTVICECLTGIKNEKKAAGSMRDAYKILKKSKKAARRYKVCGLDKAEESHGVYQDIMSCVAIGSSKKTEVIQTNINEYNAKDDQIEALIKESSKLLNQMRIKIEEANDAACALSNCFKNKILPKSGKSKKDDEKEEAYKKLQDILEKTTKLNEKGQNAHDSVITIAGIQTFTNTHSLTEFMTKTSTAMSGFKSTVESNISSTSEDVTKCREELNVIADELAQIVCNKKTESVKYEGLECVIDYVCKGEYKEDPLDLCRETTDCYDSHHGERYDQRKKDRRQKRQTKDMD</sequence>
<reference evidence="2 3" key="1">
    <citation type="journal article" date="2013" name="Int. J. Syst. Evol. Microbiol.">
        <title>Aquimarina gracilis sp. nov., isolated from the gut microflora of a mussel, Mytilus coruscus, and emended description of Aquimarina spongiae.</title>
        <authorList>
            <person name="Park S.C."/>
            <person name="Choe H.N."/>
            <person name="Baik K.S."/>
            <person name="Seong C.N."/>
        </authorList>
    </citation>
    <scope>NUCLEOTIDE SEQUENCE [LARGE SCALE GENOMIC DNA]</scope>
    <source>
        <strain evidence="2 3">PSC32</strain>
    </source>
</reference>
<feature type="region of interest" description="Disordered" evidence="1">
    <location>
        <begin position="280"/>
        <end position="304"/>
    </location>
</feature>
<organism evidence="2 3">
    <name type="scientific">Aquimarina gracilis</name>
    <dbReference type="NCBI Taxonomy" id="874422"/>
    <lineage>
        <taxon>Bacteria</taxon>
        <taxon>Pseudomonadati</taxon>
        <taxon>Bacteroidota</taxon>
        <taxon>Flavobacteriia</taxon>
        <taxon>Flavobacteriales</taxon>
        <taxon>Flavobacteriaceae</taxon>
        <taxon>Aquimarina</taxon>
    </lineage>
</organism>
<gene>
    <name evidence="2" type="ORF">U6A24_08010</name>
</gene>
<accession>A0ABU5ZV85</accession>
<protein>
    <submittedName>
        <fullName evidence="2">Uncharacterized protein</fullName>
    </submittedName>
</protein>
<evidence type="ECO:0000313" key="3">
    <source>
        <dbReference type="Proteomes" id="UP001327027"/>
    </source>
</evidence>
<proteinExistence type="predicted"/>
<dbReference type="Proteomes" id="UP001327027">
    <property type="component" value="Unassembled WGS sequence"/>
</dbReference>
<keyword evidence="3" id="KW-1185">Reference proteome</keyword>
<evidence type="ECO:0000256" key="1">
    <source>
        <dbReference type="SAM" id="MobiDB-lite"/>
    </source>
</evidence>
<dbReference type="EMBL" id="JAYKLX010000003">
    <property type="protein sequence ID" value="MEB3345397.1"/>
    <property type="molecule type" value="Genomic_DNA"/>
</dbReference>
<evidence type="ECO:0000313" key="2">
    <source>
        <dbReference type="EMBL" id="MEB3345397.1"/>
    </source>
</evidence>
<dbReference type="RefSeq" id="WP_324179422.1">
    <property type="nucleotide sequence ID" value="NZ_BAABAW010000007.1"/>
</dbReference>
<feature type="compositionally biased region" description="Basic and acidic residues" evidence="1">
    <location>
        <begin position="280"/>
        <end position="291"/>
    </location>
</feature>
<name>A0ABU5ZV85_9FLAO</name>
<comment type="caution">
    <text evidence="2">The sequence shown here is derived from an EMBL/GenBank/DDBJ whole genome shotgun (WGS) entry which is preliminary data.</text>
</comment>